<dbReference type="AlphaFoldDB" id="B2AWZ4"/>
<keyword evidence="4" id="KW-1185">Reference proteome</keyword>
<keyword evidence="1" id="KW-1133">Transmembrane helix</keyword>
<feature type="transmembrane region" description="Helical" evidence="1">
    <location>
        <begin position="443"/>
        <end position="462"/>
    </location>
</feature>
<evidence type="ECO:0000313" key="2">
    <source>
        <dbReference type="EMBL" id="CAP68918.1"/>
    </source>
</evidence>
<proteinExistence type="predicted"/>
<dbReference type="GeneID" id="6191964"/>
<dbReference type="OrthoDB" id="302966at2759"/>
<dbReference type="VEuPathDB" id="FungiDB:PODANS_7_8790"/>
<dbReference type="Proteomes" id="UP000001197">
    <property type="component" value="Chromosome 7"/>
</dbReference>
<dbReference type="eggNOG" id="ENOG502RXQC">
    <property type="taxonomic scope" value="Eukaryota"/>
</dbReference>
<protein>
    <submittedName>
        <fullName evidence="2">Podospora anserina S mat+ genomic DNA chromosome 7, supercontig 1</fullName>
    </submittedName>
</protein>
<evidence type="ECO:0000313" key="4">
    <source>
        <dbReference type="Proteomes" id="UP000001197"/>
    </source>
</evidence>
<keyword evidence="1" id="KW-0812">Transmembrane</keyword>
<gene>
    <name evidence="2" type="ORF">PODANS_7_8790</name>
</gene>
<organism evidence="2">
    <name type="scientific">Podospora anserina (strain S / ATCC MYA-4624 / DSM 980 / FGSC 10383)</name>
    <name type="common">Pleurage anserina</name>
    <dbReference type="NCBI Taxonomy" id="515849"/>
    <lineage>
        <taxon>Eukaryota</taxon>
        <taxon>Fungi</taxon>
        <taxon>Dikarya</taxon>
        <taxon>Ascomycota</taxon>
        <taxon>Pezizomycotina</taxon>
        <taxon>Sordariomycetes</taxon>
        <taxon>Sordariomycetidae</taxon>
        <taxon>Sordariales</taxon>
        <taxon>Podosporaceae</taxon>
        <taxon>Podospora</taxon>
        <taxon>Podospora anserina</taxon>
    </lineage>
</organism>
<dbReference type="EMBL" id="CU633900">
    <property type="protein sequence ID" value="CAP68918.1"/>
    <property type="molecule type" value="Genomic_DNA"/>
</dbReference>
<keyword evidence="1" id="KW-0472">Membrane</keyword>
<reference evidence="2" key="2">
    <citation type="submission" date="2008-07" db="EMBL/GenBank/DDBJ databases">
        <authorList>
            <person name="Genoscope - CEA"/>
        </authorList>
    </citation>
    <scope>NUCLEOTIDE SEQUENCE</scope>
    <source>
        <strain evidence="2">S mat+</strain>
    </source>
</reference>
<reference evidence="3" key="4">
    <citation type="submission" date="2014-09" db="EMBL/GenBank/DDBJ databases">
        <title>Maintaining two mating types: Structure of the mating type locus and its role in heterokaryosis in Podospora anserina.</title>
        <authorList>
            <person name="Grognet P."/>
            <person name="Bidard F."/>
            <person name="Kuchly C."/>
            <person name="Chan Ho Tong L."/>
            <person name="Coppin E."/>
            <person name="Ait Benkhali J."/>
            <person name="Couloux A."/>
            <person name="Wincker P."/>
            <person name="Debuchy R."/>
            <person name="Silar P."/>
        </authorList>
    </citation>
    <scope>NUCLEOTIDE SEQUENCE</scope>
</reference>
<dbReference type="STRING" id="515849.B2AWZ4"/>
<dbReference type="EMBL" id="FO904942">
    <property type="protein sequence ID" value="CDP32390.1"/>
    <property type="molecule type" value="Genomic_DNA"/>
</dbReference>
<evidence type="ECO:0000256" key="1">
    <source>
        <dbReference type="SAM" id="Phobius"/>
    </source>
</evidence>
<dbReference type="RefSeq" id="XP_001908245.1">
    <property type="nucleotide sequence ID" value="XM_001908210.1"/>
</dbReference>
<name>B2AWZ4_PODAN</name>
<reference evidence="2 4" key="1">
    <citation type="journal article" date="2008" name="Genome Biol.">
        <title>The genome sequence of the model ascomycete fungus Podospora anserina.</title>
        <authorList>
            <person name="Espagne E."/>
            <person name="Lespinet O."/>
            <person name="Malagnac F."/>
            <person name="Da Silva C."/>
            <person name="Jaillon O."/>
            <person name="Porcel B.M."/>
            <person name="Couloux A."/>
            <person name="Aury J.-M."/>
            <person name="Segurens B."/>
            <person name="Poulain J."/>
            <person name="Anthouard V."/>
            <person name="Grossetete S."/>
            <person name="Khalili H."/>
            <person name="Coppin E."/>
            <person name="Dequard-Chablat M."/>
            <person name="Picard M."/>
            <person name="Contamine V."/>
            <person name="Arnaise S."/>
            <person name="Bourdais A."/>
            <person name="Berteaux-Lecellier V."/>
            <person name="Gautheret D."/>
            <person name="de Vries R.P."/>
            <person name="Battaglia E."/>
            <person name="Coutinho P.M."/>
            <person name="Danchin E.G.J."/>
            <person name="Henrissat B."/>
            <person name="El Khoury R."/>
            <person name="Sainsard-Chanet A."/>
            <person name="Boivin A."/>
            <person name="Pinan-Lucarre B."/>
            <person name="Sellem C.H."/>
            <person name="Debuchy R."/>
            <person name="Wincker P."/>
            <person name="Weissenbach J."/>
            <person name="Silar P."/>
        </authorList>
    </citation>
    <scope>NUCLEOTIDE SEQUENCE [LARGE SCALE GENOMIC DNA]</scope>
    <source>
        <strain evidence="4">S / ATCC MYA-4624 / DSM 980 / FGSC 10383</strain>
        <strain evidence="2">S mat+</strain>
    </source>
</reference>
<sequence>MNRYSSISRTITTKLSVKRHILIPSHHISKYHRNSKRPTMTMPIPTPNERIRRFKEALSIVYGPFDNILSSPDPEASALSWTPPSSPGAAGHLGRYLWTDAFGVVNFITLSKELSCPPYLTLAKRLVTTVHETLGRTRDLSSRLPGATDAEPLKGGLRIGKLHSEEEDPRDGDGQYHHYLTLWMFALNRLALATGDKQWSLLAVQLAKAVHNKFIVRNRNNHHAERMVWKMSTDLSRVSVPTEGHLDAATGFVVYRLLQRTAEYMHGPPGDLVSEIADYRLLMGREGKMRVSNDCLDLGMGLWICHFFRDEDWARTLGSQSLEVGKILLDGKRGVASRDANRRLAFREFGACLGLRCYGCGADAELKESVKGVLEFWQRYLEGSTDEDLKPISLVMYAAAGLPGGESFVLCVDDENVTDKAQHLRMGIWVADRLEDVTQSNTAMILVVPISITFWLLIIVIAKEWCRDEKLRGASSSTFGYKTIKDPSNVSLYLLQDTMLYILMPQYLYTKKDFNQPYLT</sequence>
<dbReference type="InParanoid" id="B2AWZ4"/>
<dbReference type="KEGG" id="pan:PODANSg5280"/>
<accession>B2AWZ4</accession>
<reference evidence="4" key="3">
    <citation type="journal article" date="2014" name="Genetics">
        <title>Maintaining two mating types: Structure of the mating type locus and its role in heterokaryosis in Podospora anserina.</title>
        <authorList>
            <person name="Grognet P."/>
            <person name="Bidard F."/>
            <person name="Kuchly C."/>
            <person name="Tong L.C.H."/>
            <person name="Coppin E."/>
            <person name="Benkhali J.A."/>
            <person name="Couloux A."/>
            <person name="Wincker P."/>
            <person name="Debuchy R."/>
            <person name="Silar P."/>
        </authorList>
    </citation>
    <scope>GENOME REANNOTATION</scope>
    <source>
        <strain evidence="4">S / ATCC MYA-4624 / DSM 980 / FGSC 10383</strain>
    </source>
</reference>
<evidence type="ECO:0000313" key="3">
    <source>
        <dbReference type="EMBL" id="CDP32390.1"/>
    </source>
</evidence>
<dbReference type="HOGENOM" id="CLU_039096_0_0_1"/>